<accession>A0A0C9U2W2</accession>
<feature type="domain" description="SMODS and SLOG-associating 2TM effector" evidence="2">
    <location>
        <begin position="162"/>
        <end position="287"/>
    </location>
</feature>
<gene>
    <name evidence="3" type="ORF">PAXINDRAFT_170339</name>
</gene>
<feature type="compositionally biased region" description="Pro residues" evidence="1">
    <location>
        <begin position="23"/>
        <end position="40"/>
    </location>
</feature>
<reference evidence="4" key="2">
    <citation type="submission" date="2015-01" db="EMBL/GenBank/DDBJ databases">
        <title>Evolutionary Origins and Diversification of the Mycorrhizal Mutualists.</title>
        <authorList>
            <consortium name="DOE Joint Genome Institute"/>
            <consortium name="Mycorrhizal Genomics Consortium"/>
            <person name="Kohler A."/>
            <person name="Kuo A."/>
            <person name="Nagy L.G."/>
            <person name="Floudas D."/>
            <person name="Copeland A."/>
            <person name="Barry K.W."/>
            <person name="Cichocki N."/>
            <person name="Veneault-Fourrey C."/>
            <person name="LaButti K."/>
            <person name="Lindquist E.A."/>
            <person name="Lipzen A."/>
            <person name="Lundell T."/>
            <person name="Morin E."/>
            <person name="Murat C."/>
            <person name="Riley R."/>
            <person name="Ohm R."/>
            <person name="Sun H."/>
            <person name="Tunlid A."/>
            <person name="Henrissat B."/>
            <person name="Grigoriev I.V."/>
            <person name="Hibbett D.S."/>
            <person name="Martin F."/>
        </authorList>
    </citation>
    <scope>NUCLEOTIDE SEQUENCE [LARGE SCALE GENOMIC DNA]</scope>
    <source>
        <strain evidence="4">ATCC 200175</strain>
    </source>
</reference>
<dbReference type="HOGENOM" id="CLU_064546_1_0_1"/>
<dbReference type="AlphaFoldDB" id="A0A0C9U2W2"/>
<feature type="region of interest" description="Disordered" evidence="1">
    <location>
        <begin position="1"/>
        <end position="53"/>
    </location>
</feature>
<reference evidence="3 4" key="1">
    <citation type="submission" date="2014-06" db="EMBL/GenBank/DDBJ databases">
        <authorList>
            <consortium name="DOE Joint Genome Institute"/>
            <person name="Kuo A."/>
            <person name="Kohler A."/>
            <person name="Nagy L.G."/>
            <person name="Floudas D."/>
            <person name="Copeland A."/>
            <person name="Barry K.W."/>
            <person name="Cichocki N."/>
            <person name="Veneault-Fourrey C."/>
            <person name="LaButti K."/>
            <person name="Lindquist E.A."/>
            <person name="Lipzen A."/>
            <person name="Lundell T."/>
            <person name="Morin E."/>
            <person name="Murat C."/>
            <person name="Sun H."/>
            <person name="Tunlid A."/>
            <person name="Henrissat B."/>
            <person name="Grigoriev I.V."/>
            <person name="Hibbett D.S."/>
            <person name="Martin F."/>
            <person name="Nordberg H.P."/>
            <person name="Cantor M.N."/>
            <person name="Hua S.X."/>
        </authorList>
    </citation>
    <scope>NUCLEOTIDE SEQUENCE [LARGE SCALE GENOMIC DNA]</scope>
    <source>
        <strain evidence="3 4">ATCC 200175</strain>
    </source>
</reference>
<evidence type="ECO:0000313" key="4">
    <source>
        <dbReference type="Proteomes" id="UP000053647"/>
    </source>
</evidence>
<dbReference type="Pfam" id="PF18142">
    <property type="entry name" value="SLATT_fungal"/>
    <property type="match status" value="1"/>
</dbReference>
<evidence type="ECO:0000313" key="3">
    <source>
        <dbReference type="EMBL" id="KIJ13641.1"/>
    </source>
</evidence>
<dbReference type="EMBL" id="KN819350">
    <property type="protein sequence ID" value="KIJ13641.1"/>
    <property type="molecule type" value="Genomic_DNA"/>
</dbReference>
<organism evidence="3 4">
    <name type="scientific">Paxillus involutus ATCC 200175</name>
    <dbReference type="NCBI Taxonomy" id="664439"/>
    <lineage>
        <taxon>Eukaryota</taxon>
        <taxon>Fungi</taxon>
        <taxon>Dikarya</taxon>
        <taxon>Basidiomycota</taxon>
        <taxon>Agaricomycotina</taxon>
        <taxon>Agaricomycetes</taxon>
        <taxon>Agaricomycetidae</taxon>
        <taxon>Boletales</taxon>
        <taxon>Paxilineae</taxon>
        <taxon>Paxillaceae</taxon>
        <taxon>Paxillus</taxon>
    </lineage>
</organism>
<feature type="region of interest" description="Disordered" evidence="1">
    <location>
        <begin position="84"/>
        <end position="120"/>
    </location>
</feature>
<name>A0A0C9U2W2_PAXIN</name>
<evidence type="ECO:0000256" key="1">
    <source>
        <dbReference type="SAM" id="MobiDB-lite"/>
    </source>
</evidence>
<evidence type="ECO:0000259" key="2">
    <source>
        <dbReference type="Pfam" id="PF18142"/>
    </source>
</evidence>
<dbReference type="NCBIfam" id="NF033635">
    <property type="entry name" value="SLATT_fungal"/>
    <property type="match status" value="1"/>
</dbReference>
<dbReference type="InterPro" id="IPR041622">
    <property type="entry name" value="SLATT_fungi"/>
</dbReference>
<dbReference type="OrthoDB" id="3245801at2759"/>
<dbReference type="Proteomes" id="UP000053647">
    <property type="component" value="Unassembled WGS sequence"/>
</dbReference>
<protein>
    <submittedName>
        <fullName evidence="3">Unplaced genomic scaffold PAXINscaffold_28, whole genome shotgun sequence</fullName>
    </submittedName>
</protein>
<sequence length="301" mass="32179">MNRDRNTGGGPANQGEVPTGPQGVPPAVQPPPANQPPPAVQPLSSVHGGTDTSLPERLQIVTPQHSGNSPSAAERILLLGGTSEGLSTFPRSQDNPYTDFGRVTPPPAARSREGQTRGVTRRGTRISLGGQNTPGLDWIVPVNEKSNSQRTVGERLQPTIEHAMIEKDKYAKKALWTGYALNAAIGMQVLLGALTTGLSAAVTDPRHAQIATSLLGGMSTMVASYLARSRGSNEPELSITRVKDLEQFLRESKAFQMDHAHEYGSTENGLNQRLDDLRQRFESLLGNANGERRLSPVGVGT</sequence>
<proteinExistence type="predicted"/>
<keyword evidence="4" id="KW-1185">Reference proteome</keyword>